<keyword evidence="2" id="KW-1185">Reference proteome</keyword>
<accession>A0A916U0Q0</accession>
<dbReference type="Proteomes" id="UP000651668">
    <property type="component" value="Unassembled WGS sequence"/>
</dbReference>
<comment type="caution">
    <text evidence="1">The sequence shown here is derived from an EMBL/GenBank/DDBJ whole genome shotgun (WGS) entry which is preliminary data.</text>
</comment>
<protein>
    <recommendedName>
        <fullName evidence="3">Carboxypeptidase regulatory-like domain-containing protein</fullName>
    </recommendedName>
</protein>
<organism evidence="1 2">
    <name type="scientific">Pedobacter quisquiliarum</name>
    <dbReference type="NCBI Taxonomy" id="1834438"/>
    <lineage>
        <taxon>Bacteria</taxon>
        <taxon>Pseudomonadati</taxon>
        <taxon>Bacteroidota</taxon>
        <taxon>Sphingobacteriia</taxon>
        <taxon>Sphingobacteriales</taxon>
        <taxon>Sphingobacteriaceae</taxon>
        <taxon>Pedobacter</taxon>
    </lineage>
</organism>
<reference evidence="1" key="2">
    <citation type="submission" date="2020-09" db="EMBL/GenBank/DDBJ databases">
        <authorList>
            <person name="Sun Q."/>
            <person name="Zhou Y."/>
        </authorList>
    </citation>
    <scope>NUCLEOTIDE SEQUENCE</scope>
    <source>
        <strain evidence="1">CGMCC 1.15343</strain>
    </source>
</reference>
<evidence type="ECO:0000313" key="1">
    <source>
        <dbReference type="EMBL" id="GGC54951.1"/>
    </source>
</evidence>
<evidence type="ECO:0008006" key="3">
    <source>
        <dbReference type="Google" id="ProtNLM"/>
    </source>
</evidence>
<name>A0A916U0Q0_9SPHI</name>
<sequence length="113" mass="11986">MSKLKNDAMTKSFIKYAACIVPLTAVFAFTSVFEGAIKGKVVPVEGANMVMAISGKDTISSPITDGTFFLAKVKPGTYSVWFKGVAPFKDTPVEGVAVVEGSTTDMGEIKLQQ</sequence>
<gene>
    <name evidence="1" type="ORF">GCM10011387_05610</name>
</gene>
<dbReference type="EMBL" id="BMIL01000002">
    <property type="protein sequence ID" value="GGC54951.1"/>
    <property type="molecule type" value="Genomic_DNA"/>
</dbReference>
<evidence type="ECO:0000313" key="2">
    <source>
        <dbReference type="Proteomes" id="UP000651668"/>
    </source>
</evidence>
<dbReference type="AlphaFoldDB" id="A0A916U0Q0"/>
<reference evidence="1" key="1">
    <citation type="journal article" date="2014" name="Int. J. Syst. Evol. Microbiol.">
        <title>Complete genome sequence of Corynebacterium casei LMG S-19264T (=DSM 44701T), isolated from a smear-ripened cheese.</title>
        <authorList>
            <consortium name="US DOE Joint Genome Institute (JGI-PGF)"/>
            <person name="Walter F."/>
            <person name="Albersmeier A."/>
            <person name="Kalinowski J."/>
            <person name="Ruckert C."/>
        </authorList>
    </citation>
    <scope>NUCLEOTIDE SEQUENCE</scope>
    <source>
        <strain evidence="1">CGMCC 1.15343</strain>
    </source>
</reference>
<proteinExistence type="predicted"/>